<dbReference type="RefSeq" id="WP_074833179.1">
    <property type="nucleotide sequence ID" value="NZ_FOAT01000007.1"/>
</dbReference>
<proteinExistence type="predicted"/>
<dbReference type="EMBL" id="FOAT01000007">
    <property type="protein sequence ID" value="SEK90058.1"/>
    <property type="molecule type" value="Genomic_DNA"/>
</dbReference>
<name>A0A1H7KTG2_RUMAL</name>
<reference evidence="1 2" key="1">
    <citation type="submission" date="2016-10" db="EMBL/GenBank/DDBJ databases">
        <authorList>
            <person name="de Groot N.N."/>
        </authorList>
    </citation>
    <scope>NUCLEOTIDE SEQUENCE [LARGE SCALE GENOMIC DNA]</scope>
    <source>
        <strain evidence="1 2">KH2T6</strain>
    </source>
</reference>
<gene>
    <name evidence="1" type="ORF">SAMN05216469_10798</name>
</gene>
<dbReference type="OrthoDB" id="1821872at2"/>
<dbReference type="Proteomes" id="UP000186015">
    <property type="component" value="Unassembled WGS sequence"/>
</dbReference>
<protein>
    <submittedName>
        <fullName evidence="1">Uncharacterized protein</fullName>
    </submittedName>
</protein>
<dbReference type="AlphaFoldDB" id="A0A1H7KTG2"/>
<evidence type="ECO:0000313" key="2">
    <source>
        <dbReference type="Proteomes" id="UP000186015"/>
    </source>
</evidence>
<accession>A0A1H7KTG2</accession>
<sequence>MEIERSGPRVTVRVDNAEFSELGLDFDSLKARDISAKIFLAALRAQLMTRFDAEISGDIRVINRGDGVRIELTLRLPAEFYGDPQKAYNRLKYGDNGGELYILNGVYAYIPDGCDEVAAEKIKEHGRFLCHAPRKNIQT</sequence>
<organism evidence="1 2">
    <name type="scientific">Ruminococcus albus</name>
    <dbReference type="NCBI Taxonomy" id="1264"/>
    <lineage>
        <taxon>Bacteria</taxon>
        <taxon>Bacillati</taxon>
        <taxon>Bacillota</taxon>
        <taxon>Clostridia</taxon>
        <taxon>Eubacteriales</taxon>
        <taxon>Oscillospiraceae</taxon>
        <taxon>Ruminococcus</taxon>
    </lineage>
</organism>
<evidence type="ECO:0000313" key="1">
    <source>
        <dbReference type="EMBL" id="SEK90058.1"/>
    </source>
</evidence>